<reference evidence="2 3" key="1">
    <citation type="submission" date="2019-01" db="EMBL/GenBank/DDBJ databases">
        <title>Draft genome sequence of Psathyrella aberdarensis IHI B618.</title>
        <authorList>
            <person name="Buettner E."/>
            <person name="Kellner H."/>
        </authorList>
    </citation>
    <scope>NUCLEOTIDE SEQUENCE [LARGE SCALE GENOMIC DNA]</scope>
    <source>
        <strain evidence="2 3">IHI B618</strain>
    </source>
</reference>
<feature type="compositionally biased region" description="Polar residues" evidence="1">
    <location>
        <begin position="153"/>
        <end position="164"/>
    </location>
</feature>
<comment type="caution">
    <text evidence="2">The sequence shown here is derived from an EMBL/GenBank/DDBJ whole genome shotgun (WGS) entry which is preliminary data.</text>
</comment>
<organism evidence="2 3">
    <name type="scientific">Candolleomyces aberdarensis</name>
    <dbReference type="NCBI Taxonomy" id="2316362"/>
    <lineage>
        <taxon>Eukaryota</taxon>
        <taxon>Fungi</taxon>
        <taxon>Dikarya</taxon>
        <taxon>Basidiomycota</taxon>
        <taxon>Agaricomycotina</taxon>
        <taxon>Agaricomycetes</taxon>
        <taxon>Agaricomycetidae</taxon>
        <taxon>Agaricales</taxon>
        <taxon>Agaricineae</taxon>
        <taxon>Psathyrellaceae</taxon>
        <taxon>Candolleomyces</taxon>
    </lineage>
</organism>
<evidence type="ECO:0000313" key="2">
    <source>
        <dbReference type="EMBL" id="RXW18853.1"/>
    </source>
</evidence>
<dbReference type="Proteomes" id="UP000290288">
    <property type="component" value="Unassembled WGS sequence"/>
</dbReference>
<feature type="compositionally biased region" description="Basic and acidic residues" evidence="1">
    <location>
        <begin position="126"/>
        <end position="140"/>
    </location>
</feature>
<accession>A0A4Q2DGE9</accession>
<feature type="compositionally biased region" description="Basic residues" evidence="1">
    <location>
        <begin position="261"/>
        <end position="270"/>
    </location>
</feature>
<dbReference type="EMBL" id="SDEE01000236">
    <property type="protein sequence ID" value="RXW18853.1"/>
    <property type="molecule type" value="Genomic_DNA"/>
</dbReference>
<evidence type="ECO:0000256" key="1">
    <source>
        <dbReference type="SAM" id="MobiDB-lite"/>
    </source>
</evidence>
<feature type="compositionally biased region" description="Basic and acidic residues" evidence="1">
    <location>
        <begin position="250"/>
        <end position="260"/>
    </location>
</feature>
<feature type="compositionally biased region" description="Pro residues" evidence="1">
    <location>
        <begin position="1"/>
        <end position="10"/>
    </location>
</feature>
<evidence type="ECO:0000313" key="3">
    <source>
        <dbReference type="Proteomes" id="UP000290288"/>
    </source>
</evidence>
<evidence type="ECO:0008006" key="4">
    <source>
        <dbReference type="Google" id="ProtNLM"/>
    </source>
</evidence>
<dbReference type="AlphaFoldDB" id="A0A4Q2DGE9"/>
<feature type="region of interest" description="Disordered" evidence="1">
    <location>
        <begin position="408"/>
        <end position="427"/>
    </location>
</feature>
<feature type="region of interest" description="Disordered" evidence="1">
    <location>
        <begin position="1"/>
        <end position="187"/>
    </location>
</feature>
<gene>
    <name evidence="2" type="ORF">EST38_g7001</name>
</gene>
<feature type="region of interest" description="Disordered" evidence="1">
    <location>
        <begin position="250"/>
        <end position="363"/>
    </location>
</feature>
<feature type="compositionally biased region" description="Basic and acidic residues" evidence="1">
    <location>
        <begin position="305"/>
        <end position="319"/>
    </location>
</feature>
<name>A0A4Q2DGE9_9AGAR</name>
<keyword evidence="3" id="KW-1185">Reference proteome</keyword>
<proteinExistence type="predicted"/>
<dbReference type="OrthoDB" id="3067824at2759"/>
<sequence>MAPKPAPKAPTAPASRARNKGGTSQQTAAPSHHNAHSSSKESSDEDSDEDSDTPHPQRRPSRPLLRALSTTSARFSPYPTAADRTDIPSSDDQLNAPVFSPDPSRPFSQHAPGGVARSLSSASGQRRIDATTDWTDERHAPPGNWDGDDVSMSGVQSAAPSRETTAAPGGAHGAHESAQGSTTLRARAHASYSPADIAEAMSIAALWFGTSAPPREDDTIAWSVVHSIQSNLHRMVANIRQSDWSHAITIDRDDDGDHTARRPIRPSKPSKGKERAPPSPLLPPSDDPDMQGLEYGSRTPSPRLQELHQQRPKAGRVEPRPLPAAPIVPFQRAGPPPRPPRSALRPTPRRIEARGGRKPAPAPIQAATYAATASRAPKAPTAKAVDLVYLARAAPAASPQAIVKIHEEQTGNASRKKGKPSFTSHGPSRKQVLVQFGGPECCPSIAFVEVQRGVNGVLAQRGSSLRVESVDNAYRGWTLKTNGVAKQGEIDLIRGAVMRKFPESNPWVGLPQSTSYLKIRGVPRFSDDAGTVPTTPDDIVQAMEGSPYKDWWKLTSAPRIVRESKASTSTTVYFNIWDSVNGTSGNALINKRILIFNQACAISAAAANPGAPLCNNCWVWGHPTETCRSNTRCYVCGGPHKGHEHRRMCGPCKGNAKAEPPIPATPAGDKCPHTHRCLACRRDNCSVNSGRCLFWGHRYDRAWITAKYAELNPKKSGTSRGG</sequence>
<protein>
    <recommendedName>
        <fullName evidence="4">Gag-like protein</fullName>
    </recommendedName>
</protein>